<keyword evidence="4" id="KW-1185">Reference proteome</keyword>
<sequence length="216" mass="23926">MMKNQFAVIGIGRFGYSLATSLYNLGYDVIAIDVREDIIRNISDKVTYAVQADATNMDTLEELGLRNVEVAIVSIGTDVNKSILAALNALELGIKKVYAKALNEQQAKVLYKIGVHKVFLPERDMGRKVAHNIVSNNILDLIELDPNHSVMEINALEEWGGKSLAELDLRAKHGINVIAVKRGDHLNISPKPTDKIWKDDILVCIGDNKTLYSLQS</sequence>
<evidence type="ECO:0000313" key="4">
    <source>
        <dbReference type="Proteomes" id="UP000253490"/>
    </source>
</evidence>
<reference evidence="3 4" key="1">
    <citation type="submission" date="2018-06" db="EMBL/GenBank/DDBJ databases">
        <title>Genomic Encyclopedia of Type Strains, Phase IV (KMG-IV): sequencing the most valuable type-strain genomes for metagenomic binning, comparative biology and taxonomic classification.</title>
        <authorList>
            <person name="Goeker M."/>
        </authorList>
    </citation>
    <scope>NUCLEOTIDE SEQUENCE [LARGE SCALE GENOMIC DNA]</scope>
    <source>
        <strain evidence="3 4">DSM 22112</strain>
    </source>
</reference>
<dbReference type="PROSITE" id="PS51202">
    <property type="entry name" value="RCK_C"/>
    <property type="match status" value="1"/>
</dbReference>
<dbReference type="Pfam" id="PF02080">
    <property type="entry name" value="TrkA_C"/>
    <property type="match status" value="1"/>
</dbReference>
<accession>A0A366I9K1</accession>
<comment type="caution">
    <text evidence="3">The sequence shown here is derived from an EMBL/GenBank/DDBJ whole genome shotgun (WGS) entry which is preliminary data.</text>
</comment>
<dbReference type="Gene3D" id="3.30.70.1450">
    <property type="entry name" value="Regulator of K+ conductance, C-terminal domain"/>
    <property type="match status" value="1"/>
</dbReference>
<dbReference type="InterPro" id="IPR036721">
    <property type="entry name" value="RCK_C_sf"/>
</dbReference>
<dbReference type="SUPFAM" id="SSF116726">
    <property type="entry name" value="TrkA C-terminal domain-like"/>
    <property type="match status" value="1"/>
</dbReference>
<dbReference type="InterPro" id="IPR003148">
    <property type="entry name" value="RCK_N"/>
</dbReference>
<dbReference type="GO" id="GO:0008324">
    <property type="term" value="F:monoatomic cation transmembrane transporter activity"/>
    <property type="evidence" value="ECO:0007669"/>
    <property type="project" value="InterPro"/>
</dbReference>
<feature type="domain" description="RCK C-terminal" evidence="2">
    <location>
        <begin position="136"/>
        <end position="216"/>
    </location>
</feature>
<evidence type="ECO:0000313" key="3">
    <source>
        <dbReference type="EMBL" id="RBP65395.1"/>
    </source>
</evidence>
<dbReference type="EMBL" id="QNRX01000007">
    <property type="protein sequence ID" value="RBP65395.1"/>
    <property type="molecule type" value="Genomic_DNA"/>
</dbReference>
<dbReference type="InterPro" id="IPR006037">
    <property type="entry name" value="RCK_C"/>
</dbReference>
<dbReference type="PROSITE" id="PS51201">
    <property type="entry name" value="RCK_N"/>
    <property type="match status" value="1"/>
</dbReference>
<evidence type="ECO:0000259" key="1">
    <source>
        <dbReference type="PROSITE" id="PS51201"/>
    </source>
</evidence>
<feature type="domain" description="RCK N-terminal" evidence="1">
    <location>
        <begin position="3"/>
        <end position="125"/>
    </location>
</feature>
<dbReference type="InterPro" id="IPR036291">
    <property type="entry name" value="NAD(P)-bd_dom_sf"/>
</dbReference>
<dbReference type="GO" id="GO:0006813">
    <property type="term" value="P:potassium ion transport"/>
    <property type="evidence" value="ECO:0007669"/>
    <property type="project" value="InterPro"/>
</dbReference>
<dbReference type="AlphaFoldDB" id="A0A366I9K1"/>
<dbReference type="RefSeq" id="WP_113920510.1">
    <property type="nucleotide sequence ID" value="NZ_CALNCS010000258.1"/>
</dbReference>
<dbReference type="Pfam" id="PF02254">
    <property type="entry name" value="TrkA_N"/>
    <property type="match status" value="1"/>
</dbReference>
<proteinExistence type="predicted"/>
<dbReference type="SUPFAM" id="SSF51735">
    <property type="entry name" value="NAD(P)-binding Rossmann-fold domains"/>
    <property type="match status" value="1"/>
</dbReference>
<name>A0A366I9K1_9FIRM</name>
<organism evidence="3 4">
    <name type="scientific">Alkalibaculum bacchi</name>
    <dbReference type="NCBI Taxonomy" id="645887"/>
    <lineage>
        <taxon>Bacteria</taxon>
        <taxon>Bacillati</taxon>
        <taxon>Bacillota</taxon>
        <taxon>Clostridia</taxon>
        <taxon>Eubacteriales</taxon>
        <taxon>Eubacteriaceae</taxon>
        <taxon>Alkalibaculum</taxon>
    </lineage>
</organism>
<dbReference type="InterPro" id="IPR050721">
    <property type="entry name" value="Trk_Ktr_HKT_K-transport"/>
</dbReference>
<protein>
    <submittedName>
        <fullName evidence="3">Trk system potassium uptake protein TrkA</fullName>
    </submittedName>
</protein>
<dbReference type="Gene3D" id="3.40.50.720">
    <property type="entry name" value="NAD(P)-binding Rossmann-like Domain"/>
    <property type="match status" value="1"/>
</dbReference>
<dbReference type="PANTHER" id="PTHR43833">
    <property type="entry name" value="POTASSIUM CHANNEL PROTEIN 2-RELATED-RELATED"/>
    <property type="match status" value="1"/>
</dbReference>
<evidence type="ECO:0000259" key="2">
    <source>
        <dbReference type="PROSITE" id="PS51202"/>
    </source>
</evidence>
<dbReference type="OrthoDB" id="9776294at2"/>
<dbReference type="Proteomes" id="UP000253490">
    <property type="component" value="Unassembled WGS sequence"/>
</dbReference>
<dbReference type="PANTHER" id="PTHR43833:SF7">
    <property type="entry name" value="KTR SYSTEM POTASSIUM UPTAKE PROTEIN C"/>
    <property type="match status" value="1"/>
</dbReference>
<gene>
    <name evidence="3" type="ORF">DES36_107136</name>
</gene>